<dbReference type="Gene3D" id="1.10.10.10">
    <property type="entry name" value="Winged helix-like DNA-binding domain superfamily/Winged helix DNA-binding domain"/>
    <property type="match status" value="1"/>
</dbReference>
<dbReference type="Gene3D" id="3.40.1410.10">
    <property type="entry name" value="Chorismate lyase-like"/>
    <property type="match status" value="1"/>
</dbReference>
<dbReference type="GO" id="GO:0045892">
    <property type="term" value="P:negative regulation of DNA-templated transcription"/>
    <property type="evidence" value="ECO:0007669"/>
    <property type="project" value="TreeGrafter"/>
</dbReference>
<dbReference type="Pfam" id="PF07702">
    <property type="entry name" value="UTRA"/>
    <property type="match status" value="1"/>
</dbReference>
<protein>
    <submittedName>
        <fullName evidence="5">GntR family transcriptional regulator</fullName>
    </submittedName>
</protein>
<evidence type="ECO:0000256" key="3">
    <source>
        <dbReference type="ARBA" id="ARBA00023163"/>
    </source>
</evidence>
<dbReference type="CDD" id="cd07377">
    <property type="entry name" value="WHTH_GntR"/>
    <property type="match status" value="1"/>
</dbReference>
<evidence type="ECO:0000313" key="6">
    <source>
        <dbReference type="Proteomes" id="UP000824062"/>
    </source>
</evidence>
<accession>A0A9D2JEW3</accession>
<dbReference type="SUPFAM" id="SSF64288">
    <property type="entry name" value="Chorismate lyase-like"/>
    <property type="match status" value="1"/>
</dbReference>
<feature type="domain" description="HTH gntR-type" evidence="4">
    <location>
        <begin position="14"/>
        <end position="82"/>
    </location>
</feature>
<dbReference type="EMBL" id="DXBM01000059">
    <property type="protein sequence ID" value="HIZ46747.1"/>
    <property type="molecule type" value="Genomic_DNA"/>
</dbReference>
<comment type="caution">
    <text evidence="5">The sequence shown here is derived from an EMBL/GenBank/DDBJ whole genome shotgun (WGS) entry which is preliminary data.</text>
</comment>
<dbReference type="InterPro" id="IPR000524">
    <property type="entry name" value="Tscrpt_reg_HTH_GntR"/>
</dbReference>
<organism evidence="5 6">
    <name type="scientific">Candidatus Olsenella pullistercoris</name>
    <dbReference type="NCBI Taxonomy" id="2838712"/>
    <lineage>
        <taxon>Bacteria</taxon>
        <taxon>Bacillati</taxon>
        <taxon>Actinomycetota</taxon>
        <taxon>Coriobacteriia</taxon>
        <taxon>Coriobacteriales</taxon>
        <taxon>Atopobiaceae</taxon>
        <taxon>Olsenella</taxon>
    </lineage>
</organism>
<evidence type="ECO:0000256" key="1">
    <source>
        <dbReference type="ARBA" id="ARBA00023015"/>
    </source>
</evidence>
<dbReference type="InterPro" id="IPR011663">
    <property type="entry name" value="UTRA"/>
</dbReference>
<keyword evidence="2" id="KW-0238">DNA-binding</keyword>
<dbReference type="InterPro" id="IPR036390">
    <property type="entry name" value="WH_DNA-bd_sf"/>
</dbReference>
<name>A0A9D2JEW3_9ACTN</name>
<sequence>MDTRGADSPSHPHAPLYLTIRERLLDAIARGEYETGTLLPSEHQLAEQFSTTRLTVRSAVDELVSQGLVRRVPGKGMLVSAPWLDGGPSLDGFRKRYAALGDDVSVRVLSRGLRDAGPYFAHLFDIAESDAVYSVRRLNSLNGRPVSVEQATMPYGPLAGIERIDLETFGLYEAYEMCGHKVALVQERLGIESLSARDAGLLGVEPGDPSLVIECVSLDADGCAIEHATLYNRGDRISYSYTF</sequence>
<dbReference type="GO" id="GO:0003700">
    <property type="term" value="F:DNA-binding transcription factor activity"/>
    <property type="evidence" value="ECO:0007669"/>
    <property type="project" value="InterPro"/>
</dbReference>
<dbReference type="PROSITE" id="PS50949">
    <property type="entry name" value="HTH_GNTR"/>
    <property type="match status" value="1"/>
</dbReference>
<proteinExistence type="predicted"/>
<dbReference type="AlphaFoldDB" id="A0A9D2JEW3"/>
<dbReference type="InterPro" id="IPR028978">
    <property type="entry name" value="Chorismate_lyase_/UTRA_dom_sf"/>
</dbReference>
<gene>
    <name evidence="5" type="ORF">IAA19_07010</name>
</gene>
<evidence type="ECO:0000256" key="2">
    <source>
        <dbReference type="ARBA" id="ARBA00023125"/>
    </source>
</evidence>
<dbReference type="PANTHER" id="PTHR44846">
    <property type="entry name" value="MANNOSYL-D-GLYCERATE TRANSPORT/METABOLISM SYSTEM REPRESSOR MNGR-RELATED"/>
    <property type="match status" value="1"/>
</dbReference>
<keyword evidence="3" id="KW-0804">Transcription</keyword>
<dbReference type="Pfam" id="PF00392">
    <property type="entry name" value="GntR"/>
    <property type="match status" value="1"/>
</dbReference>
<dbReference type="PANTHER" id="PTHR44846:SF1">
    <property type="entry name" value="MANNOSYL-D-GLYCERATE TRANSPORT_METABOLISM SYSTEM REPRESSOR MNGR-RELATED"/>
    <property type="match status" value="1"/>
</dbReference>
<dbReference type="SMART" id="SM00866">
    <property type="entry name" value="UTRA"/>
    <property type="match status" value="1"/>
</dbReference>
<dbReference type="InterPro" id="IPR050679">
    <property type="entry name" value="Bact_HTH_transcr_reg"/>
</dbReference>
<dbReference type="SMART" id="SM00345">
    <property type="entry name" value="HTH_GNTR"/>
    <property type="match status" value="1"/>
</dbReference>
<dbReference type="Proteomes" id="UP000824062">
    <property type="component" value="Unassembled WGS sequence"/>
</dbReference>
<dbReference type="InterPro" id="IPR036388">
    <property type="entry name" value="WH-like_DNA-bd_sf"/>
</dbReference>
<evidence type="ECO:0000259" key="4">
    <source>
        <dbReference type="PROSITE" id="PS50949"/>
    </source>
</evidence>
<dbReference type="GO" id="GO:0003677">
    <property type="term" value="F:DNA binding"/>
    <property type="evidence" value="ECO:0007669"/>
    <property type="project" value="UniProtKB-KW"/>
</dbReference>
<reference evidence="5" key="1">
    <citation type="journal article" date="2021" name="PeerJ">
        <title>Extensive microbial diversity within the chicken gut microbiome revealed by metagenomics and culture.</title>
        <authorList>
            <person name="Gilroy R."/>
            <person name="Ravi A."/>
            <person name="Getino M."/>
            <person name="Pursley I."/>
            <person name="Horton D.L."/>
            <person name="Alikhan N.F."/>
            <person name="Baker D."/>
            <person name="Gharbi K."/>
            <person name="Hall N."/>
            <person name="Watson M."/>
            <person name="Adriaenssens E.M."/>
            <person name="Foster-Nyarko E."/>
            <person name="Jarju S."/>
            <person name="Secka A."/>
            <person name="Antonio M."/>
            <person name="Oren A."/>
            <person name="Chaudhuri R.R."/>
            <person name="La Ragione R."/>
            <person name="Hildebrand F."/>
            <person name="Pallen M.J."/>
        </authorList>
    </citation>
    <scope>NUCLEOTIDE SEQUENCE</scope>
    <source>
        <strain evidence="5">ChiHjej12B11-14209</strain>
    </source>
</reference>
<dbReference type="PRINTS" id="PR00035">
    <property type="entry name" value="HTHGNTR"/>
</dbReference>
<reference evidence="5" key="2">
    <citation type="submission" date="2021-04" db="EMBL/GenBank/DDBJ databases">
        <authorList>
            <person name="Gilroy R."/>
        </authorList>
    </citation>
    <scope>NUCLEOTIDE SEQUENCE</scope>
    <source>
        <strain evidence="5">ChiHjej12B11-14209</strain>
    </source>
</reference>
<evidence type="ECO:0000313" key="5">
    <source>
        <dbReference type="EMBL" id="HIZ46747.1"/>
    </source>
</evidence>
<dbReference type="SUPFAM" id="SSF46785">
    <property type="entry name" value="Winged helix' DNA-binding domain"/>
    <property type="match status" value="1"/>
</dbReference>
<keyword evidence="1" id="KW-0805">Transcription regulation</keyword>